<feature type="binding site" evidence="5">
    <location>
        <position position="32"/>
    </location>
    <ligand>
        <name>(S)-malate</name>
        <dbReference type="ChEBI" id="CHEBI:15589"/>
    </ligand>
</feature>
<comment type="similarity">
    <text evidence="2 7">Belongs to the malic enzymes family.</text>
</comment>
<evidence type="ECO:0000256" key="6">
    <source>
        <dbReference type="PIRSR" id="PIRSR000106-3"/>
    </source>
</evidence>
<feature type="domain" description="Malic enzyme NAD-binding" evidence="8">
    <location>
        <begin position="144"/>
        <end position="399"/>
    </location>
</feature>
<dbReference type="PROSITE" id="PS00331">
    <property type="entry name" value="MALIC_ENZYMES"/>
    <property type="match status" value="1"/>
</dbReference>
<sequence length="454" mass="50469">MYLSYADRGNLHSILQNWPHNVEITVLTDGSRILGLGDLGVNGMGIPVGKLALYTACAGIRPDATLPLTLDLGTNNKALREDPLYMGSRREKVSPEEEREFLDELMAALTERWPGIVIQFEDFKNPFPALERYQNTYTMFNDDVQGTGAVIVGGFINAVKAAGIPVKDHRAIFLGAGSAGTGVAKQIVEYFMKEGLTEDEARRKFWFVDSNGLVTLDRGDKLAEHKVYFARDDNNGKQIQSLTRLIEYVKPTILMGLSTIGGAFTKEIITRMAELNERPIIFPLSNPSSKSECTFEDAVKYTNGRVLFASGSPFPTVEFNGKKLVPGQGNNMYVFPGIGLGAILSKAVNVTQDMIYESAVALSESLTPEEREQQWLYPDIRRIREVSVVVTRGVIRAAQMNGVDRELALRNLDDAALEAYIRERMYDPFHEVDKIEDEIKALAHLAERTQGSHL</sequence>
<name>K2RYJ9_MACPH</name>
<dbReference type="Pfam" id="PF03949">
    <property type="entry name" value="Malic_M"/>
    <property type="match status" value="1"/>
</dbReference>
<feature type="binding site" evidence="6">
    <location>
        <position position="143"/>
    </location>
    <ligand>
        <name>a divalent metal cation</name>
        <dbReference type="ChEBI" id="CHEBI:60240"/>
    </ligand>
</feature>
<gene>
    <name evidence="10" type="ORF">MPH_04971</name>
</gene>
<dbReference type="GO" id="GO:0051287">
    <property type="term" value="F:NAD binding"/>
    <property type="evidence" value="ECO:0007669"/>
    <property type="project" value="InterPro"/>
</dbReference>
<keyword evidence="3 6" id="KW-0479">Metal-binding</keyword>
<evidence type="ECO:0000259" key="8">
    <source>
        <dbReference type="SMART" id="SM00919"/>
    </source>
</evidence>
<dbReference type="NCBIfam" id="NF010052">
    <property type="entry name" value="PRK13529.1"/>
    <property type="match status" value="1"/>
</dbReference>
<dbReference type="InterPro" id="IPR012301">
    <property type="entry name" value="Malic_N_dom"/>
</dbReference>
<dbReference type="GO" id="GO:0046872">
    <property type="term" value="F:metal ion binding"/>
    <property type="evidence" value="ECO:0007669"/>
    <property type="project" value="UniProtKB-KW"/>
</dbReference>
<dbReference type="STRING" id="1126212.K2RYJ9"/>
<dbReference type="InterPro" id="IPR037062">
    <property type="entry name" value="Malic_N_dom_sf"/>
</dbReference>
<dbReference type="VEuPathDB" id="FungiDB:MPH_04971"/>
<reference evidence="10 11" key="1">
    <citation type="journal article" date="2012" name="BMC Genomics">
        <title>Tools to kill: Genome of one of the most destructive plant pathogenic fungi Macrophomina phaseolina.</title>
        <authorList>
            <person name="Islam M.S."/>
            <person name="Haque M.S."/>
            <person name="Islam M.M."/>
            <person name="Emdad E.M."/>
            <person name="Halim A."/>
            <person name="Hossen Q.M.M."/>
            <person name="Hossain M.Z."/>
            <person name="Ahmed B."/>
            <person name="Rahim S."/>
            <person name="Rahman M.S."/>
            <person name="Alam M.M."/>
            <person name="Hou S."/>
            <person name="Wan X."/>
            <person name="Saito J.A."/>
            <person name="Alam M."/>
        </authorList>
    </citation>
    <scope>NUCLEOTIDE SEQUENCE [LARGE SCALE GENOMIC DNA]</scope>
    <source>
        <strain evidence="10 11">MS6</strain>
    </source>
</reference>
<dbReference type="GO" id="GO:0005739">
    <property type="term" value="C:mitochondrion"/>
    <property type="evidence" value="ECO:0007669"/>
    <property type="project" value="TreeGrafter"/>
</dbReference>
<dbReference type="HOGENOM" id="CLU_011405_0_0_1"/>
<evidence type="ECO:0000313" key="11">
    <source>
        <dbReference type="Proteomes" id="UP000007129"/>
    </source>
</evidence>
<organism evidence="10 11">
    <name type="scientific">Macrophomina phaseolina (strain MS6)</name>
    <name type="common">Charcoal rot fungus</name>
    <dbReference type="NCBI Taxonomy" id="1126212"/>
    <lineage>
        <taxon>Eukaryota</taxon>
        <taxon>Fungi</taxon>
        <taxon>Dikarya</taxon>
        <taxon>Ascomycota</taxon>
        <taxon>Pezizomycotina</taxon>
        <taxon>Dothideomycetes</taxon>
        <taxon>Dothideomycetes incertae sedis</taxon>
        <taxon>Botryosphaeriales</taxon>
        <taxon>Botryosphaeriaceae</taxon>
        <taxon>Macrophomina</taxon>
    </lineage>
</organism>
<dbReference type="PRINTS" id="PR00072">
    <property type="entry name" value="MALOXRDTASE"/>
</dbReference>
<dbReference type="CDD" id="cd05312">
    <property type="entry name" value="NAD_bind_1_malic_enz"/>
    <property type="match status" value="1"/>
</dbReference>
<accession>K2RYJ9</accession>
<feature type="binding site" evidence="5">
    <location>
        <position position="330"/>
    </location>
    <ligand>
        <name>(S)-malate</name>
        <dbReference type="ChEBI" id="CHEBI:15589"/>
    </ligand>
</feature>
<evidence type="ECO:0000256" key="4">
    <source>
        <dbReference type="ARBA" id="ARBA00023002"/>
    </source>
</evidence>
<dbReference type="eggNOG" id="KOG1257">
    <property type="taxonomic scope" value="Eukaryota"/>
</dbReference>
<dbReference type="InterPro" id="IPR012302">
    <property type="entry name" value="Malic_NAD-bd"/>
</dbReference>
<feature type="binding site" evidence="5">
    <location>
        <position position="286"/>
    </location>
    <ligand>
        <name>(S)-malate</name>
        <dbReference type="ChEBI" id="CHEBI:15589"/>
    </ligand>
</feature>
<dbReference type="SUPFAM" id="SSF53223">
    <property type="entry name" value="Aminoacid dehydrogenase-like, N-terminal domain"/>
    <property type="match status" value="1"/>
</dbReference>
<feature type="binding site" evidence="6">
    <location>
        <position position="121"/>
    </location>
    <ligand>
        <name>a divalent metal cation</name>
        <dbReference type="ChEBI" id="CHEBI:60240"/>
    </ligand>
</feature>
<dbReference type="OrthoDB" id="5365701at2759"/>
<evidence type="ECO:0000256" key="5">
    <source>
        <dbReference type="PIRSR" id="PIRSR000106-2"/>
    </source>
</evidence>
<dbReference type="PANTHER" id="PTHR23406">
    <property type="entry name" value="MALIC ENZYME-RELATED"/>
    <property type="match status" value="1"/>
</dbReference>
<dbReference type="InterPro" id="IPR001891">
    <property type="entry name" value="Malic_OxRdtase"/>
</dbReference>
<dbReference type="FunFam" id="3.40.50.720:FF:000182">
    <property type="entry name" value="NAD-dependent malic enzyme"/>
    <property type="match status" value="1"/>
</dbReference>
<dbReference type="SMART" id="SM00919">
    <property type="entry name" value="Malic_M"/>
    <property type="match status" value="1"/>
</dbReference>
<keyword evidence="4 7" id="KW-0560">Oxidoreductase</keyword>
<evidence type="ECO:0000256" key="7">
    <source>
        <dbReference type="RuleBase" id="RU003426"/>
    </source>
</evidence>
<dbReference type="EMBL" id="AHHD01000224">
    <property type="protein sequence ID" value="EKG17792.1"/>
    <property type="molecule type" value="Genomic_DNA"/>
</dbReference>
<proteinExistence type="inferred from homology"/>
<comment type="caution">
    <text evidence="10">The sequence shown here is derived from an EMBL/GenBank/DDBJ whole genome shotgun (WGS) entry which is preliminary data.</text>
</comment>
<feature type="domain" description="Malic enzyme N-terminal" evidence="9">
    <location>
        <begin position="1"/>
        <end position="134"/>
    </location>
</feature>
<dbReference type="Gene3D" id="3.40.50.10380">
    <property type="entry name" value="Malic enzyme, N-terminal domain"/>
    <property type="match status" value="1"/>
</dbReference>
<dbReference type="InterPro" id="IPR036291">
    <property type="entry name" value="NAD(P)-bd_dom_sf"/>
</dbReference>
<dbReference type="InParanoid" id="K2RYJ9"/>
<evidence type="ECO:0000256" key="2">
    <source>
        <dbReference type="ARBA" id="ARBA00008785"/>
    </source>
</evidence>
<evidence type="ECO:0000256" key="1">
    <source>
        <dbReference type="ARBA" id="ARBA00001936"/>
    </source>
</evidence>
<dbReference type="GO" id="GO:0004471">
    <property type="term" value="F:malate dehydrogenase (decarboxylating) (NAD+) activity"/>
    <property type="evidence" value="ECO:0007669"/>
    <property type="project" value="TreeGrafter"/>
</dbReference>
<dbReference type="SMART" id="SM01274">
    <property type="entry name" value="malic"/>
    <property type="match status" value="1"/>
</dbReference>
<feature type="binding site" evidence="6">
    <location>
        <position position="122"/>
    </location>
    <ligand>
        <name>a divalent metal cation</name>
        <dbReference type="ChEBI" id="CHEBI:60240"/>
    </ligand>
</feature>
<dbReference type="Proteomes" id="UP000007129">
    <property type="component" value="Unassembled WGS sequence"/>
</dbReference>
<dbReference type="Gene3D" id="3.40.50.720">
    <property type="entry name" value="NAD(P)-binding Rossmann-like Domain"/>
    <property type="match status" value="1"/>
</dbReference>
<evidence type="ECO:0000313" key="10">
    <source>
        <dbReference type="EMBL" id="EKG17792.1"/>
    </source>
</evidence>
<evidence type="ECO:0000259" key="9">
    <source>
        <dbReference type="SMART" id="SM01274"/>
    </source>
</evidence>
<dbReference type="PANTHER" id="PTHR23406:SF32">
    <property type="entry name" value="NADP-DEPENDENT MALIC ENZYME"/>
    <property type="match status" value="1"/>
</dbReference>
<dbReference type="GO" id="GO:0006108">
    <property type="term" value="P:malate metabolic process"/>
    <property type="evidence" value="ECO:0007669"/>
    <property type="project" value="TreeGrafter"/>
</dbReference>
<dbReference type="PIRSF" id="PIRSF000106">
    <property type="entry name" value="ME"/>
    <property type="match status" value="1"/>
</dbReference>
<dbReference type="Pfam" id="PF00390">
    <property type="entry name" value="malic"/>
    <property type="match status" value="1"/>
</dbReference>
<comment type="cofactor">
    <cofactor evidence="6">
        <name>Mg(2+)</name>
        <dbReference type="ChEBI" id="CHEBI:18420"/>
    </cofactor>
    <cofactor evidence="6">
        <name>Mn(2+)</name>
        <dbReference type="ChEBI" id="CHEBI:29035"/>
    </cofactor>
    <text evidence="6">Divalent metal cations. Prefers magnesium or manganese.</text>
</comment>
<dbReference type="AlphaFoldDB" id="K2RYJ9"/>
<dbReference type="InterPro" id="IPR015884">
    <property type="entry name" value="Malic_enzyme_CS"/>
</dbReference>
<dbReference type="InterPro" id="IPR046346">
    <property type="entry name" value="Aminoacid_DH-like_N_sf"/>
</dbReference>
<comment type="cofactor">
    <cofactor evidence="1">
        <name>Mn(2+)</name>
        <dbReference type="ChEBI" id="CHEBI:29035"/>
    </cofactor>
</comment>
<evidence type="ECO:0000256" key="3">
    <source>
        <dbReference type="ARBA" id="ARBA00022723"/>
    </source>
</evidence>
<dbReference type="SUPFAM" id="SSF51735">
    <property type="entry name" value="NAD(P)-binding Rossmann-fold domains"/>
    <property type="match status" value="1"/>
</dbReference>
<protein>
    <recommendedName>
        <fullName evidence="7">Malic enzyme</fullName>
    </recommendedName>
</protein>